<evidence type="ECO:0000256" key="1">
    <source>
        <dbReference type="ARBA" id="ARBA00007435"/>
    </source>
</evidence>
<dbReference type="Proteomes" id="UP000236959">
    <property type="component" value="Unassembled WGS sequence"/>
</dbReference>
<dbReference type="SMART" id="SM00465">
    <property type="entry name" value="GIYc"/>
    <property type="match status" value="1"/>
</dbReference>
<dbReference type="GO" id="GO:0004519">
    <property type="term" value="F:endonuclease activity"/>
    <property type="evidence" value="ECO:0007669"/>
    <property type="project" value="UniProtKB-KW"/>
</dbReference>
<evidence type="ECO:0000259" key="2">
    <source>
        <dbReference type="PROSITE" id="PS50164"/>
    </source>
</evidence>
<comment type="similarity">
    <text evidence="1">Belongs to the UPF0213 family.</text>
</comment>
<organism evidence="3 4">
    <name type="scientific">Roseibium marinum</name>
    <dbReference type="NCBI Taxonomy" id="281252"/>
    <lineage>
        <taxon>Bacteria</taxon>
        <taxon>Pseudomonadati</taxon>
        <taxon>Pseudomonadota</taxon>
        <taxon>Alphaproteobacteria</taxon>
        <taxon>Hyphomicrobiales</taxon>
        <taxon>Stappiaceae</taxon>
        <taxon>Roseibium</taxon>
    </lineage>
</organism>
<dbReference type="CDD" id="cd10448">
    <property type="entry name" value="GIY-YIG_unchar_3"/>
    <property type="match status" value="1"/>
</dbReference>
<dbReference type="InterPro" id="IPR035901">
    <property type="entry name" value="GIY-YIG_endonuc_sf"/>
</dbReference>
<evidence type="ECO:0000313" key="3">
    <source>
        <dbReference type="EMBL" id="POF28669.1"/>
    </source>
</evidence>
<gene>
    <name evidence="3" type="ORF">CLV41_11283</name>
</gene>
<evidence type="ECO:0000313" key="4">
    <source>
        <dbReference type="Proteomes" id="UP000236959"/>
    </source>
</evidence>
<sequence>MDRRVKPCDDRVIGGAENWKPAFSASSFASSKSAATNLSSVITGLDPVIHADFYRVMKRYWVYMLASRKNGTLYTGVTNDLMRRIHEHQTGRGSKFATRYGALRLVWYDEHPSAGLAIAREKAIKSWPRKWKIDLIEMLNPDWYDLKRFLNS</sequence>
<dbReference type="SUPFAM" id="SSF82771">
    <property type="entry name" value="GIY-YIG endonuclease"/>
    <property type="match status" value="1"/>
</dbReference>
<comment type="caution">
    <text evidence="3">The sequence shown here is derived from an EMBL/GenBank/DDBJ whole genome shotgun (WGS) entry which is preliminary data.</text>
</comment>
<accession>A0A2S3UMF1</accession>
<dbReference type="AlphaFoldDB" id="A0A2S3UMF1"/>
<keyword evidence="3" id="KW-0378">Hydrolase</keyword>
<protein>
    <submittedName>
        <fullName evidence="3">Putative GIY-YIG superfamily endonuclease</fullName>
    </submittedName>
</protein>
<dbReference type="InterPro" id="IPR000305">
    <property type="entry name" value="GIY-YIG_endonuc"/>
</dbReference>
<dbReference type="PROSITE" id="PS50164">
    <property type="entry name" value="GIY_YIG"/>
    <property type="match status" value="1"/>
</dbReference>
<keyword evidence="3" id="KW-0255">Endonuclease</keyword>
<dbReference type="PANTHER" id="PTHR34477">
    <property type="entry name" value="UPF0213 PROTEIN YHBQ"/>
    <property type="match status" value="1"/>
</dbReference>
<dbReference type="EMBL" id="PPCN01000012">
    <property type="protein sequence ID" value="POF28669.1"/>
    <property type="molecule type" value="Genomic_DNA"/>
</dbReference>
<feature type="domain" description="GIY-YIG" evidence="2">
    <location>
        <begin position="58"/>
        <end position="135"/>
    </location>
</feature>
<reference evidence="3 4" key="1">
    <citation type="submission" date="2018-01" db="EMBL/GenBank/DDBJ databases">
        <title>Genomic Encyclopedia of Archaeal and Bacterial Type Strains, Phase II (KMG-II): from individual species to whole genera.</title>
        <authorList>
            <person name="Goeker M."/>
        </authorList>
    </citation>
    <scope>NUCLEOTIDE SEQUENCE [LARGE SCALE GENOMIC DNA]</scope>
    <source>
        <strain evidence="3 4">DSM 17023</strain>
    </source>
</reference>
<dbReference type="PANTHER" id="PTHR34477:SF5">
    <property type="entry name" value="BSL5627 PROTEIN"/>
    <property type="match status" value="1"/>
</dbReference>
<dbReference type="Pfam" id="PF01541">
    <property type="entry name" value="GIY-YIG"/>
    <property type="match status" value="1"/>
</dbReference>
<dbReference type="RefSeq" id="WP_328590053.1">
    <property type="nucleotide sequence ID" value="NZ_PPCN01000012.1"/>
</dbReference>
<name>A0A2S3UMF1_9HYPH</name>
<keyword evidence="3" id="KW-0540">Nuclease</keyword>
<keyword evidence="4" id="KW-1185">Reference proteome</keyword>
<dbReference type="InterPro" id="IPR050190">
    <property type="entry name" value="UPF0213_domain"/>
</dbReference>
<proteinExistence type="inferred from homology"/>
<dbReference type="Gene3D" id="3.40.1440.10">
    <property type="entry name" value="GIY-YIG endonuclease"/>
    <property type="match status" value="1"/>
</dbReference>